<reference evidence="5 6" key="1">
    <citation type="journal article" date="2016" name="Genome Biol. Evol.">
        <title>Divergent and convergent evolution of fungal pathogenicity.</title>
        <authorList>
            <person name="Shang Y."/>
            <person name="Xiao G."/>
            <person name="Zheng P."/>
            <person name="Cen K."/>
            <person name="Zhan S."/>
            <person name="Wang C."/>
        </authorList>
    </citation>
    <scope>NUCLEOTIDE SEQUENCE [LARGE SCALE GENOMIC DNA]</scope>
    <source>
        <strain evidence="5 6">RCEF 264</strain>
    </source>
</reference>
<dbReference type="InterPro" id="IPR052462">
    <property type="entry name" value="SLIRP/GR-RBP-like"/>
</dbReference>
<dbReference type="SMART" id="SM00360">
    <property type="entry name" value="RRM"/>
    <property type="match status" value="2"/>
</dbReference>
<feature type="region of interest" description="Disordered" evidence="3">
    <location>
        <begin position="287"/>
        <end position="314"/>
    </location>
</feature>
<organism evidence="5 6">
    <name type="scientific">Niveomyces insectorum RCEF 264</name>
    <dbReference type="NCBI Taxonomy" id="1081102"/>
    <lineage>
        <taxon>Eukaryota</taxon>
        <taxon>Fungi</taxon>
        <taxon>Dikarya</taxon>
        <taxon>Ascomycota</taxon>
        <taxon>Pezizomycotina</taxon>
        <taxon>Sordariomycetes</taxon>
        <taxon>Hypocreomycetidae</taxon>
        <taxon>Hypocreales</taxon>
        <taxon>Cordycipitaceae</taxon>
        <taxon>Niveomyces</taxon>
    </lineage>
</organism>
<feature type="domain" description="RRM" evidence="4">
    <location>
        <begin position="212"/>
        <end position="290"/>
    </location>
</feature>
<dbReference type="InterPro" id="IPR035979">
    <property type="entry name" value="RBD_domain_sf"/>
</dbReference>
<feature type="compositionally biased region" description="Basic and acidic residues" evidence="3">
    <location>
        <begin position="70"/>
        <end position="87"/>
    </location>
</feature>
<proteinExistence type="predicted"/>
<evidence type="ECO:0000256" key="3">
    <source>
        <dbReference type="SAM" id="MobiDB-lite"/>
    </source>
</evidence>
<dbReference type="PANTHER" id="PTHR48027">
    <property type="entry name" value="HETEROGENEOUS NUCLEAR RIBONUCLEOPROTEIN 87F-RELATED"/>
    <property type="match status" value="1"/>
</dbReference>
<evidence type="ECO:0000313" key="6">
    <source>
        <dbReference type="Proteomes" id="UP000076874"/>
    </source>
</evidence>
<evidence type="ECO:0000259" key="4">
    <source>
        <dbReference type="PROSITE" id="PS50102"/>
    </source>
</evidence>
<evidence type="ECO:0000313" key="5">
    <source>
        <dbReference type="EMBL" id="OAA60976.1"/>
    </source>
</evidence>
<dbReference type="PROSITE" id="PS50102">
    <property type="entry name" value="RRM"/>
    <property type="match status" value="2"/>
</dbReference>
<dbReference type="OrthoDB" id="439808at2759"/>
<feature type="region of interest" description="Disordered" evidence="3">
    <location>
        <begin position="70"/>
        <end position="107"/>
    </location>
</feature>
<feature type="compositionally biased region" description="Basic and acidic residues" evidence="3">
    <location>
        <begin position="188"/>
        <end position="205"/>
    </location>
</feature>
<dbReference type="SUPFAM" id="SSF54928">
    <property type="entry name" value="RNA-binding domain, RBD"/>
    <property type="match status" value="2"/>
</dbReference>
<dbReference type="GO" id="GO:0003723">
    <property type="term" value="F:RNA binding"/>
    <property type="evidence" value="ECO:0007669"/>
    <property type="project" value="UniProtKB-UniRule"/>
</dbReference>
<dbReference type="STRING" id="1081102.A0A167TUZ3"/>
<name>A0A167TUZ3_9HYPO</name>
<dbReference type="Pfam" id="PF00076">
    <property type="entry name" value="RRM_1"/>
    <property type="match status" value="2"/>
</dbReference>
<protein>
    <submittedName>
        <fullName evidence="5">Nucleic acid-binding protein</fullName>
    </submittedName>
</protein>
<dbReference type="CDD" id="cd00590">
    <property type="entry name" value="RRM_SF"/>
    <property type="match status" value="1"/>
</dbReference>
<evidence type="ECO:0000256" key="2">
    <source>
        <dbReference type="PROSITE-ProRule" id="PRU00176"/>
    </source>
</evidence>
<keyword evidence="1 2" id="KW-0694">RNA-binding</keyword>
<feature type="compositionally biased region" description="Basic and acidic residues" evidence="3">
    <location>
        <begin position="292"/>
        <end position="306"/>
    </location>
</feature>
<comment type="caution">
    <text evidence="5">The sequence shown here is derived from an EMBL/GenBank/DDBJ whole genome shotgun (WGS) entry which is preliminary data.</text>
</comment>
<dbReference type="Gene3D" id="3.30.70.330">
    <property type="match status" value="2"/>
</dbReference>
<dbReference type="InterPro" id="IPR000504">
    <property type="entry name" value="RRM_dom"/>
</dbReference>
<evidence type="ECO:0000256" key="1">
    <source>
        <dbReference type="ARBA" id="ARBA00022884"/>
    </source>
</evidence>
<keyword evidence="6" id="KW-1185">Reference proteome</keyword>
<dbReference type="InterPro" id="IPR012677">
    <property type="entry name" value="Nucleotide-bd_a/b_plait_sf"/>
</dbReference>
<feature type="region of interest" description="Disordered" evidence="3">
    <location>
        <begin position="186"/>
        <end position="211"/>
    </location>
</feature>
<sequence length="314" mass="34093">MQRHSVRRVVLRSAASASVCAAASAKSASAATPLIRSVAAARAAYRPATVASLHAARFFSQTVRVAAAEDTKEAATEAAEGAEKPTEDAAETTQPSETSEMPKIENRETPYGVYINNLIFDATEESLGEAFGHYGPLTKVAIARDARGLNRGYAFVWYENEADMETAINEANGSFWHGRRLNVAKRTPGKDRLGRDTADRKRPSAEPRAPTESLYIGNLPYETTDADLNHLFRNLEGVRSVRVAVDRVTGWPRGFAHTDFHTVEQATAALNYLSGLTVGTRQVRVDYASPSAERRKGTSGQRKQDDSEGSSSSD</sequence>
<gene>
    <name evidence="5" type="ORF">SPI_05000</name>
</gene>
<dbReference type="EMBL" id="AZHD01000008">
    <property type="protein sequence ID" value="OAA60976.1"/>
    <property type="molecule type" value="Genomic_DNA"/>
</dbReference>
<dbReference type="AlphaFoldDB" id="A0A167TUZ3"/>
<feature type="domain" description="RRM" evidence="4">
    <location>
        <begin position="111"/>
        <end position="188"/>
    </location>
</feature>
<dbReference type="Proteomes" id="UP000076874">
    <property type="component" value="Unassembled WGS sequence"/>
</dbReference>
<accession>A0A167TUZ3</accession>